<dbReference type="EMBL" id="JAIFTL010000061">
    <property type="protein sequence ID" value="KAG9324637.1"/>
    <property type="molecule type" value="Genomic_DNA"/>
</dbReference>
<feature type="compositionally biased region" description="Pro residues" evidence="1">
    <location>
        <begin position="38"/>
        <end position="58"/>
    </location>
</feature>
<evidence type="ECO:0000313" key="3">
    <source>
        <dbReference type="Proteomes" id="UP000717515"/>
    </source>
</evidence>
<dbReference type="Proteomes" id="UP000717515">
    <property type="component" value="Unassembled WGS sequence"/>
</dbReference>
<dbReference type="AlphaFoldDB" id="A0A9P8CYM0"/>
<comment type="caution">
    <text evidence="2">The sequence shown here is derived from an EMBL/GenBank/DDBJ whole genome shotgun (WGS) entry which is preliminary data.</text>
</comment>
<organism evidence="2 3">
    <name type="scientific">Mortierella alpina</name>
    <name type="common">Oleaginous fungus</name>
    <name type="synonym">Mortierella renispora</name>
    <dbReference type="NCBI Taxonomy" id="64518"/>
    <lineage>
        <taxon>Eukaryota</taxon>
        <taxon>Fungi</taxon>
        <taxon>Fungi incertae sedis</taxon>
        <taxon>Mucoromycota</taxon>
        <taxon>Mortierellomycotina</taxon>
        <taxon>Mortierellomycetes</taxon>
        <taxon>Mortierellales</taxon>
        <taxon>Mortierellaceae</taxon>
        <taxon>Mortierella</taxon>
    </lineage>
</organism>
<reference evidence="2" key="1">
    <citation type="submission" date="2021-07" db="EMBL/GenBank/DDBJ databases">
        <title>Draft genome of Mortierella alpina, strain LL118, isolated from an aspen leaf litter sample.</title>
        <authorList>
            <person name="Yang S."/>
            <person name="Vinatzer B.A."/>
        </authorList>
    </citation>
    <scope>NUCLEOTIDE SEQUENCE</scope>
    <source>
        <strain evidence="2">LL118</strain>
    </source>
</reference>
<sequence length="193" mass="20603">MSALVHGQEDTSDSDPEESSPETPTAPEEPEVSQLPSVPVPAAPIPTPPAGPQSPNLPNPIFSTSDACIACQKEYPFIKNCSLHIPASVNLTVIVQVLPFYNCMCQDKLVHIDGLQTCSACFRSTGQQVFLSPHFYNVSNQQAKALKQVCRETANGTTVPNAAGMGKWETLARSGCWMVVSLLVVVLLPLGGL</sequence>
<feature type="region of interest" description="Disordered" evidence="1">
    <location>
        <begin position="1"/>
        <end position="58"/>
    </location>
</feature>
<feature type="compositionally biased region" description="Acidic residues" evidence="1">
    <location>
        <begin position="10"/>
        <end position="20"/>
    </location>
</feature>
<protein>
    <submittedName>
        <fullName evidence="2">Uncharacterized protein</fullName>
    </submittedName>
</protein>
<name>A0A9P8CYM0_MORAP</name>
<accession>A0A9P8CYM0</accession>
<proteinExistence type="predicted"/>
<evidence type="ECO:0000313" key="2">
    <source>
        <dbReference type="EMBL" id="KAG9324637.1"/>
    </source>
</evidence>
<gene>
    <name evidence="2" type="ORF">KVV02_007207</name>
</gene>
<evidence type="ECO:0000256" key="1">
    <source>
        <dbReference type="SAM" id="MobiDB-lite"/>
    </source>
</evidence>